<sequence>MNARYRFAAIKALQAIDFMVSQKNPLDLHAALKACYFADRSHLNTYQQPIFGATYKAMKYGPVPLEIYELIKGEPLRLWEIGRDDLPWTLEGRRIRRIANGEAHLDQLADSEREHLAMAFAKSVAMDFGERTAVTHGADWQAANGGEMLYEDMIDPGPSKAEVVQFIRETARYVRL</sequence>
<organism evidence="2 3">
    <name type="scientific">Neogemmobacter tilapiae</name>
    <dbReference type="NCBI Taxonomy" id="875041"/>
    <lineage>
        <taxon>Bacteria</taxon>
        <taxon>Pseudomonadati</taxon>
        <taxon>Pseudomonadota</taxon>
        <taxon>Alphaproteobacteria</taxon>
        <taxon>Rhodobacterales</taxon>
        <taxon>Paracoccaceae</taxon>
        <taxon>Neogemmobacter</taxon>
    </lineage>
</organism>
<evidence type="ECO:0000313" key="2">
    <source>
        <dbReference type="EMBL" id="GHC66108.1"/>
    </source>
</evidence>
<dbReference type="EMBL" id="BMYJ01000013">
    <property type="protein sequence ID" value="GHC66108.1"/>
    <property type="molecule type" value="Genomic_DNA"/>
</dbReference>
<dbReference type="InterPro" id="IPR025272">
    <property type="entry name" value="SocA_Panacea"/>
</dbReference>
<dbReference type="Proteomes" id="UP000638981">
    <property type="component" value="Unassembled WGS sequence"/>
</dbReference>
<protein>
    <recommendedName>
        <fullName evidence="1">Antitoxin SocA-like Panacea domain-containing protein</fullName>
    </recommendedName>
</protein>
<comment type="caution">
    <text evidence="2">The sequence shown here is derived from an EMBL/GenBank/DDBJ whole genome shotgun (WGS) entry which is preliminary data.</text>
</comment>
<dbReference type="Pfam" id="PF13274">
    <property type="entry name" value="SocA_Panacea"/>
    <property type="match status" value="1"/>
</dbReference>
<dbReference type="RefSeq" id="WP_189413215.1">
    <property type="nucleotide sequence ID" value="NZ_BMYJ01000013.1"/>
</dbReference>
<reference evidence="2" key="1">
    <citation type="journal article" date="2014" name="Int. J. Syst. Evol. Microbiol.">
        <title>Complete genome sequence of Corynebacterium casei LMG S-19264T (=DSM 44701T), isolated from a smear-ripened cheese.</title>
        <authorList>
            <consortium name="US DOE Joint Genome Institute (JGI-PGF)"/>
            <person name="Walter F."/>
            <person name="Albersmeier A."/>
            <person name="Kalinowski J."/>
            <person name="Ruckert C."/>
        </authorList>
    </citation>
    <scope>NUCLEOTIDE SEQUENCE</scope>
    <source>
        <strain evidence="2">KCTC 23310</strain>
    </source>
</reference>
<evidence type="ECO:0000313" key="3">
    <source>
        <dbReference type="Proteomes" id="UP000638981"/>
    </source>
</evidence>
<feature type="domain" description="Antitoxin SocA-like Panacea" evidence="1">
    <location>
        <begin position="33"/>
        <end position="140"/>
    </location>
</feature>
<keyword evidence="3" id="KW-1185">Reference proteome</keyword>
<accession>A0A918TY21</accession>
<reference evidence="2" key="2">
    <citation type="submission" date="2020-09" db="EMBL/GenBank/DDBJ databases">
        <authorList>
            <person name="Sun Q."/>
            <person name="Kim S."/>
        </authorList>
    </citation>
    <scope>NUCLEOTIDE SEQUENCE</scope>
    <source>
        <strain evidence="2">KCTC 23310</strain>
    </source>
</reference>
<evidence type="ECO:0000259" key="1">
    <source>
        <dbReference type="Pfam" id="PF13274"/>
    </source>
</evidence>
<gene>
    <name evidence="2" type="ORF">GCM10007315_33500</name>
</gene>
<dbReference type="AlphaFoldDB" id="A0A918TY21"/>
<proteinExistence type="predicted"/>
<name>A0A918TY21_9RHOB</name>